<gene>
    <name evidence="2" type="ORF">M9Y10_041205</name>
</gene>
<dbReference type="Proteomes" id="UP001470230">
    <property type="component" value="Unassembled WGS sequence"/>
</dbReference>
<keyword evidence="1" id="KW-0472">Membrane</keyword>
<organism evidence="2 3">
    <name type="scientific">Tritrichomonas musculus</name>
    <dbReference type="NCBI Taxonomy" id="1915356"/>
    <lineage>
        <taxon>Eukaryota</taxon>
        <taxon>Metamonada</taxon>
        <taxon>Parabasalia</taxon>
        <taxon>Tritrichomonadida</taxon>
        <taxon>Tritrichomonadidae</taxon>
        <taxon>Tritrichomonas</taxon>
    </lineage>
</organism>
<sequence length="629" mass="72322">MIWSFIIFGSIWTSYEIINSLAPKQWDTLMVLSCAVPFGFTMTSWIFLFFRIFIKLNVYLGVLISSFYIFLGMLLHETFYKIKRKSRPLTIEFLCMSLICIFLFVLLVDVSFLQDGIGSSGTAFSDLPFHLGVITSLAYGANSENKTLFTPFYFGEKLSYPIIPDFFSTVLISSGNAPIRLSICIPSFFLLMSVAYSIHFFAFQFSQHQFVPEFAVFCFFFASGLGWRYIFIKKCRDDVNSNFAHSFCKDTYTFWIHPLIHFLIPQRSALFSMPMGVSILSLLVISVESNLKNRKSLFLAGILMGLFPMISAHTYIAIGEYAIFICLLFFPFFQVKKWIDTIISWCFFGITALLISIPQILWLFRVKRHGFMKFEPITSETFPGPFTVKKFLHLWSDSLGTFVFIAMIPSFFLIGKRQKWISLPSLGVFFVSNIILYQPGAMDNNKVFFAGWYPIACSQVSHFFVCLLSRGQKHRNLLIFVSLFICFTFSFGSFICIGKALLYSFPLFSKNDLFLGEWIMKNTRKDAVFLSSTWHSNVAMSIGGRLLTMGYGGWVWTHGLDLEGRSYLIQTLLSNMENASAFDNLNIQYAIQRSDDKDLGFFFPQLNESSNWLLLYDSPITKLYRNTHT</sequence>
<evidence type="ECO:0008006" key="4">
    <source>
        <dbReference type="Google" id="ProtNLM"/>
    </source>
</evidence>
<feature type="transmembrane region" description="Helical" evidence="1">
    <location>
        <begin position="29"/>
        <end position="50"/>
    </location>
</feature>
<feature type="transmembrane region" description="Helical" evidence="1">
    <location>
        <begin position="297"/>
        <end position="330"/>
    </location>
</feature>
<feature type="transmembrane region" description="Helical" evidence="1">
    <location>
        <begin position="394"/>
        <end position="414"/>
    </location>
</feature>
<feature type="transmembrane region" description="Helical" evidence="1">
    <location>
        <begin position="214"/>
        <end position="232"/>
    </location>
</feature>
<comment type="caution">
    <text evidence="2">The sequence shown here is derived from an EMBL/GenBank/DDBJ whole genome shotgun (WGS) entry which is preliminary data.</text>
</comment>
<feature type="transmembrane region" description="Helical" evidence="1">
    <location>
        <begin position="449"/>
        <end position="471"/>
    </location>
</feature>
<dbReference type="EMBL" id="JAPFFF010000007">
    <property type="protein sequence ID" value="KAK8885752.1"/>
    <property type="molecule type" value="Genomic_DNA"/>
</dbReference>
<accession>A0ABR2K5H7</accession>
<feature type="transmembrane region" description="Helical" evidence="1">
    <location>
        <begin position="88"/>
        <end position="108"/>
    </location>
</feature>
<evidence type="ECO:0000313" key="2">
    <source>
        <dbReference type="EMBL" id="KAK8885752.1"/>
    </source>
</evidence>
<feature type="transmembrane region" description="Helical" evidence="1">
    <location>
        <begin position="420"/>
        <end position="437"/>
    </location>
</feature>
<protein>
    <recommendedName>
        <fullName evidence="4">Mannosyltransferase</fullName>
    </recommendedName>
</protein>
<reference evidence="2 3" key="1">
    <citation type="submission" date="2024-04" db="EMBL/GenBank/DDBJ databases">
        <title>Tritrichomonas musculus Genome.</title>
        <authorList>
            <person name="Alves-Ferreira E."/>
            <person name="Grigg M."/>
            <person name="Lorenzi H."/>
            <person name="Galac M."/>
        </authorList>
    </citation>
    <scope>NUCLEOTIDE SEQUENCE [LARGE SCALE GENOMIC DNA]</scope>
    <source>
        <strain evidence="2 3">EAF2021</strain>
    </source>
</reference>
<evidence type="ECO:0000313" key="3">
    <source>
        <dbReference type="Proteomes" id="UP001470230"/>
    </source>
</evidence>
<feature type="transmembrane region" description="Helical" evidence="1">
    <location>
        <begin position="342"/>
        <end position="364"/>
    </location>
</feature>
<feature type="transmembrane region" description="Helical" evidence="1">
    <location>
        <begin position="179"/>
        <end position="202"/>
    </location>
</feature>
<proteinExistence type="predicted"/>
<keyword evidence="1" id="KW-1133">Transmembrane helix</keyword>
<keyword evidence="1" id="KW-0812">Transmembrane</keyword>
<evidence type="ECO:0000256" key="1">
    <source>
        <dbReference type="SAM" id="Phobius"/>
    </source>
</evidence>
<feature type="transmembrane region" description="Helical" evidence="1">
    <location>
        <begin position="268"/>
        <end position="285"/>
    </location>
</feature>
<keyword evidence="3" id="KW-1185">Reference proteome</keyword>
<name>A0ABR2K5H7_9EUKA</name>
<feature type="transmembrane region" description="Helical" evidence="1">
    <location>
        <begin position="56"/>
        <end position="76"/>
    </location>
</feature>
<feature type="transmembrane region" description="Helical" evidence="1">
    <location>
        <begin position="477"/>
        <end position="502"/>
    </location>
</feature>